<organism evidence="1 2">
    <name type="scientific">Limnohabitans planktonicus II-D5</name>
    <dbReference type="NCBI Taxonomy" id="1293045"/>
    <lineage>
        <taxon>Bacteria</taxon>
        <taxon>Pseudomonadati</taxon>
        <taxon>Pseudomonadota</taxon>
        <taxon>Betaproteobacteria</taxon>
        <taxon>Burkholderiales</taxon>
        <taxon>Comamonadaceae</taxon>
        <taxon>Limnohabitans</taxon>
    </lineage>
</organism>
<dbReference type="Proteomes" id="UP000037507">
    <property type="component" value="Unassembled WGS sequence"/>
</dbReference>
<gene>
    <name evidence="1" type="ORF">H663_015740</name>
</gene>
<dbReference type="EMBL" id="LFYT02000024">
    <property type="protein sequence ID" value="PVE41782.1"/>
    <property type="molecule type" value="Genomic_DNA"/>
</dbReference>
<name>A0A2T7UB11_9BURK</name>
<proteinExistence type="predicted"/>
<evidence type="ECO:0000313" key="2">
    <source>
        <dbReference type="Proteomes" id="UP000037507"/>
    </source>
</evidence>
<accession>A0A2T7UB11</accession>
<sequence>MSEIDTSKLYDKVTFAKLPQESLSVFRRMRESLPCKRWPADPPRQIASRAGSHDALHGQALCQLAPLTTLISTTTGDTP</sequence>
<protein>
    <submittedName>
        <fullName evidence="1">Uncharacterized protein</fullName>
    </submittedName>
</protein>
<keyword evidence="2" id="KW-1185">Reference proteome</keyword>
<dbReference type="STRING" id="1293045.H663_11835"/>
<evidence type="ECO:0000313" key="1">
    <source>
        <dbReference type="EMBL" id="PVE41782.1"/>
    </source>
</evidence>
<reference evidence="1" key="1">
    <citation type="submission" date="2017-04" db="EMBL/GenBank/DDBJ databases">
        <title>Unexpected and diverse lifestyles within the genus Limnohabitans.</title>
        <authorList>
            <person name="Kasalicky V."/>
            <person name="Mehrshad M."/>
            <person name="Andrei S.-A."/>
            <person name="Salcher M."/>
            <person name="Kratochvilova H."/>
            <person name="Simek K."/>
            <person name="Ghai R."/>
        </authorList>
    </citation>
    <scope>NUCLEOTIDE SEQUENCE [LARGE SCALE GENOMIC DNA]</scope>
    <source>
        <strain evidence="1">II-D5</strain>
    </source>
</reference>
<comment type="caution">
    <text evidence="1">The sequence shown here is derived from an EMBL/GenBank/DDBJ whole genome shotgun (WGS) entry which is preliminary data.</text>
</comment>
<dbReference type="AlphaFoldDB" id="A0A2T7UB11"/>